<accession>A0AA38C738</accession>
<feature type="non-terminal residue" evidence="2">
    <location>
        <position position="1"/>
    </location>
</feature>
<protein>
    <submittedName>
        <fullName evidence="2">Uncharacterized protein</fullName>
    </submittedName>
</protein>
<feature type="non-terminal residue" evidence="2">
    <location>
        <position position="108"/>
    </location>
</feature>
<gene>
    <name evidence="2" type="ORF">KI387_041170</name>
</gene>
<feature type="region of interest" description="Disordered" evidence="1">
    <location>
        <begin position="1"/>
        <end position="59"/>
    </location>
</feature>
<keyword evidence="3" id="KW-1185">Reference proteome</keyword>
<evidence type="ECO:0000313" key="2">
    <source>
        <dbReference type="EMBL" id="KAH9293626.1"/>
    </source>
</evidence>
<dbReference type="Proteomes" id="UP000824469">
    <property type="component" value="Unassembled WGS sequence"/>
</dbReference>
<name>A0AA38C738_TAXCH</name>
<comment type="caution">
    <text evidence="2">The sequence shown here is derived from an EMBL/GenBank/DDBJ whole genome shotgun (WGS) entry which is preliminary data.</text>
</comment>
<reference evidence="2 3" key="1">
    <citation type="journal article" date="2021" name="Nat. Plants">
        <title>The Taxus genome provides insights into paclitaxel biosynthesis.</title>
        <authorList>
            <person name="Xiong X."/>
            <person name="Gou J."/>
            <person name="Liao Q."/>
            <person name="Li Y."/>
            <person name="Zhou Q."/>
            <person name="Bi G."/>
            <person name="Li C."/>
            <person name="Du R."/>
            <person name="Wang X."/>
            <person name="Sun T."/>
            <person name="Guo L."/>
            <person name="Liang H."/>
            <person name="Lu P."/>
            <person name="Wu Y."/>
            <person name="Zhang Z."/>
            <person name="Ro D.K."/>
            <person name="Shang Y."/>
            <person name="Huang S."/>
            <person name="Yan J."/>
        </authorList>
    </citation>
    <scope>NUCLEOTIDE SEQUENCE [LARGE SCALE GENOMIC DNA]</scope>
    <source>
        <strain evidence="2">Ta-2019</strain>
    </source>
</reference>
<feature type="compositionally biased region" description="Basic and acidic residues" evidence="1">
    <location>
        <begin position="49"/>
        <end position="59"/>
    </location>
</feature>
<dbReference type="EMBL" id="JAHRHJ020000906">
    <property type="protein sequence ID" value="KAH9293626.1"/>
    <property type="molecule type" value="Genomic_DNA"/>
</dbReference>
<dbReference type="AlphaFoldDB" id="A0AA38C738"/>
<organism evidence="2 3">
    <name type="scientific">Taxus chinensis</name>
    <name type="common">Chinese yew</name>
    <name type="synonym">Taxus wallichiana var. chinensis</name>
    <dbReference type="NCBI Taxonomy" id="29808"/>
    <lineage>
        <taxon>Eukaryota</taxon>
        <taxon>Viridiplantae</taxon>
        <taxon>Streptophyta</taxon>
        <taxon>Embryophyta</taxon>
        <taxon>Tracheophyta</taxon>
        <taxon>Spermatophyta</taxon>
        <taxon>Pinopsida</taxon>
        <taxon>Pinidae</taxon>
        <taxon>Conifers II</taxon>
        <taxon>Cupressales</taxon>
        <taxon>Taxaceae</taxon>
        <taxon>Taxus</taxon>
    </lineage>
</organism>
<proteinExistence type="predicted"/>
<feature type="compositionally biased region" description="Acidic residues" evidence="1">
    <location>
        <begin position="38"/>
        <end position="48"/>
    </location>
</feature>
<evidence type="ECO:0000313" key="3">
    <source>
        <dbReference type="Proteomes" id="UP000824469"/>
    </source>
</evidence>
<evidence type="ECO:0000256" key="1">
    <source>
        <dbReference type="SAM" id="MobiDB-lite"/>
    </source>
</evidence>
<sequence>RQVAELTGEVTRLRRRHANGDADPDSDIEEGPPLVNEGGDEEDNERDEETLNERPFEERLIQDLKGKDDGIKITVPDYGGGLQPEELIDWLNHMEKFFEWKTLSEEKK</sequence>